<name>A0A433D4R5_9FUNG</name>
<organism evidence="18 19">
    <name type="scientific">Jimgerdemannia flammicorona</name>
    <dbReference type="NCBI Taxonomy" id="994334"/>
    <lineage>
        <taxon>Eukaryota</taxon>
        <taxon>Fungi</taxon>
        <taxon>Fungi incertae sedis</taxon>
        <taxon>Mucoromycota</taxon>
        <taxon>Mucoromycotina</taxon>
        <taxon>Endogonomycetes</taxon>
        <taxon>Endogonales</taxon>
        <taxon>Endogonaceae</taxon>
        <taxon>Jimgerdemannia</taxon>
    </lineage>
</organism>
<evidence type="ECO:0000256" key="7">
    <source>
        <dbReference type="ARBA" id="ARBA00022771"/>
    </source>
</evidence>
<feature type="domain" description="Protein kinase" evidence="15">
    <location>
        <begin position="307"/>
        <end position="403"/>
    </location>
</feature>
<dbReference type="InterPro" id="IPR000961">
    <property type="entry name" value="AGC-kinase_C"/>
</dbReference>
<keyword evidence="7" id="KW-0863">Zinc-finger</keyword>
<dbReference type="FunFam" id="3.30.60.20:FF:000034">
    <property type="entry name" value="Protein kinase C"/>
    <property type="match status" value="1"/>
</dbReference>
<feature type="domain" description="Phorbol-ester/DAG-type" evidence="16">
    <location>
        <begin position="22"/>
        <end position="69"/>
    </location>
</feature>
<feature type="non-terminal residue" evidence="18">
    <location>
        <position position="403"/>
    </location>
</feature>
<comment type="caution">
    <text evidence="18">The sequence shown here is derived from an EMBL/GenBank/DDBJ whole genome shotgun (WGS) entry which is preliminary data.</text>
</comment>
<dbReference type="GO" id="GO:0008270">
    <property type="term" value="F:zinc ion binding"/>
    <property type="evidence" value="ECO:0007669"/>
    <property type="project" value="UniProtKB-KW"/>
</dbReference>
<dbReference type="GO" id="GO:0035556">
    <property type="term" value="P:intracellular signal transduction"/>
    <property type="evidence" value="ECO:0007669"/>
    <property type="project" value="TreeGrafter"/>
</dbReference>
<comment type="catalytic activity">
    <reaction evidence="11">
        <text>L-threonyl-[protein] + ATP = O-phospho-L-threonyl-[protein] + ADP + H(+)</text>
        <dbReference type="Rhea" id="RHEA:46608"/>
        <dbReference type="Rhea" id="RHEA-COMP:11060"/>
        <dbReference type="Rhea" id="RHEA-COMP:11605"/>
        <dbReference type="ChEBI" id="CHEBI:15378"/>
        <dbReference type="ChEBI" id="CHEBI:30013"/>
        <dbReference type="ChEBI" id="CHEBI:30616"/>
        <dbReference type="ChEBI" id="CHEBI:61977"/>
        <dbReference type="ChEBI" id="CHEBI:456216"/>
        <dbReference type="EC" id="2.7.11.1"/>
    </reaction>
</comment>
<dbReference type="PROSITE" id="PS00107">
    <property type="entry name" value="PROTEIN_KINASE_ATP"/>
    <property type="match status" value="1"/>
</dbReference>
<evidence type="ECO:0000256" key="13">
    <source>
        <dbReference type="PROSITE-ProRule" id="PRU10141"/>
    </source>
</evidence>
<keyword evidence="6 13" id="KW-0547">Nucleotide-binding</keyword>
<dbReference type="InterPro" id="IPR011009">
    <property type="entry name" value="Kinase-like_dom_sf"/>
</dbReference>
<evidence type="ECO:0000256" key="3">
    <source>
        <dbReference type="ARBA" id="ARBA00022553"/>
    </source>
</evidence>
<evidence type="ECO:0000256" key="1">
    <source>
        <dbReference type="ARBA" id="ARBA00012513"/>
    </source>
</evidence>
<dbReference type="OrthoDB" id="63267at2759"/>
<evidence type="ECO:0000313" key="18">
    <source>
        <dbReference type="EMBL" id="RUP45811.1"/>
    </source>
</evidence>
<reference evidence="18 19" key="1">
    <citation type="journal article" date="2018" name="New Phytol.">
        <title>Phylogenomics of Endogonaceae and evolution of mycorrhizas within Mucoromycota.</title>
        <authorList>
            <person name="Chang Y."/>
            <person name="Desiro A."/>
            <person name="Na H."/>
            <person name="Sandor L."/>
            <person name="Lipzen A."/>
            <person name="Clum A."/>
            <person name="Barry K."/>
            <person name="Grigoriev I.V."/>
            <person name="Martin F.M."/>
            <person name="Stajich J.E."/>
            <person name="Smith M.E."/>
            <person name="Bonito G."/>
            <person name="Spatafora J.W."/>
        </authorList>
    </citation>
    <scope>NUCLEOTIDE SEQUENCE [LARGE SCALE GENOMIC DNA]</scope>
    <source>
        <strain evidence="18 19">GMNB39</strain>
    </source>
</reference>
<keyword evidence="4" id="KW-0808">Transferase</keyword>
<dbReference type="SUPFAM" id="SSF57889">
    <property type="entry name" value="Cysteine-rich domain"/>
    <property type="match status" value="2"/>
</dbReference>
<keyword evidence="5" id="KW-0479">Metal-binding</keyword>
<dbReference type="AlphaFoldDB" id="A0A433D4R5"/>
<dbReference type="PANTHER" id="PTHR24356">
    <property type="entry name" value="SERINE/THREONINE-PROTEIN KINASE"/>
    <property type="match status" value="1"/>
</dbReference>
<dbReference type="Pfam" id="PF00130">
    <property type="entry name" value="C1_1"/>
    <property type="match status" value="2"/>
</dbReference>
<dbReference type="CDD" id="cd20823">
    <property type="entry name" value="C1_ScPKC1-like_rpt2"/>
    <property type="match status" value="1"/>
</dbReference>
<evidence type="ECO:0000259" key="17">
    <source>
        <dbReference type="PROSITE" id="PS51285"/>
    </source>
</evidence>
<feature type="binding site" evidence="13">
    <location>
        <position position="336"/>
    </location>
    <ligand>
        <name>ATP</name>
        <dbReference type="ChEBI" id="CHEBI:30616"/>
    </ligand>
</feature>
<keyword evidence="8" id="KW-0418">Kinase</keyword>
<evidence type="ECO:0000256" key="12">
    <source>
        <dbReference type="ARBA" id="ARBA00048679"/>
    </source>
</evidence>
<gene>
    <name evidence="18" type="ORF">BC936DRAFT_147709</name>
</gene>
<dbReference type="PRINTS" id="PR00008">
    <property type="entry name" value="DAGPEDOMAIN"/>
</dbReference>
<feature type="compositionally biased region" description="Polar residues" evidence="14">
    <location>
        <begin position="177"/>
        <end position="186"/>
    </location>
</feature>
<dbReference type="PROSITE" id="PS51285">
    <property type="entry name" value="AGC_KINASE_CTER"/>
    <property type="match status" value="1"/>
</dbReference>
<keyword evidence="10 13" id="KW-0067">ATP-binding</keyword>
<evidence type="ECO:0000256" key="6">
    <source>
        <dbReference type="ARBA" id="ARBA00022741"/>
    </source>
</evidence>
<dbReference type="InterPro" id="IPR046349">
    <property type="entry name" value="C1-like_sf"/>
</dbReference>
<feature type="region of interest" description="Disordered" evidence="14">
    <location>
        <begin position="162"/>
        <end position="273"/>
    </location>
</feature>
<dbReference type="InterPro" id="IPR017441">
    <property type="entry name" value="Protein_kinase_ATP_BS"/>
</dbReference>
<evidence type="ECO:0000256" key="14">
    <source>
        <dbReference type="SAM" id="MobiDB-lite"/>
    </source>
</evidence>
<feature type="domain" description="Phorbol-ester/DAG-type" evidence="16">
    <location>
        <begin position="89"/>
        <end position="139"/>
    </location>
</feature>
<dbReference type="EC" id="2.7.11.1" evidence="1"/>
<evidence type="ECO:0000256" key="10">
    <source>
        <dbReference type="ARBA" id="ARBA00022840"/>
    </source>
</evidence>
<dbReference type="GO" id="GO:0005524">
    <property type="term" value="F:ATP binding"/>
    <property type="evidence" value="ECO:0007669"/>
    <property type="project" value="UniProtKB-UniRule"/>
</dbReference>
<feature type="compositionally biased region" description="Low complexity" evidence="14">
    <location>
        <begin position="211"/>
        <end position="252"/>
    </location>
</feature>
<keyword evidence="9" id="KW-0862">Zinc</keyword>
<dbReference type="Gene3D" id="3.30.200.20">
    <property type="entry name" value="Phosphorylase Kinase, domain 1"/>
    <property type="match status" value="2"/>
</dbReference>
<accession>A0A433D4R5</accession>
<dbReference type="Proteomes" id="UP000268093">
    <property type="component" value="Unassembled WGS sequence"/>
</dbReference>
<keyword evidence="2" id="KW-0723">Serine/threonine-protein kinase</keyword>
<evidence type="ECO:0000256" key="4">
    <source>
        <dbReference type="ARBA" id="ARBA00022679"/>
    </source>
</evidence>
<dbReference type="PROSITE" id="PS50011">
    <property type="entry name" value="PROTEIN_KINASE_DOM"/>
    <property type="match status" value="1"/>
</dbReference>
<evidence type="ECO:0000256" key="11">
    <source>
        <dbReference type="ARBA" id="ARBA00047899"/>
    </source>
</evidence>
<sequence>MDGLGRAVAVRQRKEEVHEMNGHKFVEKRFYQIMRCALCGEFLVNNGYQCEDCEYTCHRKCYTKVVTKCISKSASEADPDEDKINHRIPHRFEDMSNIGANWCCHCGYMLPLGTKGFKRCTECSISCHAKCAHLVPDFCGMSMEMANQMLAEIKAAKRRTLENTGSISKAHGKSERPSSYSDQVPTSPIGPPAYPQPQQSLSSPTTPRLQSPPQGQYPQQQPYATQQQQQQGQPIYGQQQSGYPSQAPMMVAPGPPTSPPPQQMYGNVQQQQRQAGYPMPMQMQQPVRPPVQATLISNQRKVGLDDFNFLAVLGKGNFGKVMLAEEKYNKELYAIKVLKKRFIIDNDENGRADTSNFDEEFTKEIPVLTPVHSTLNNGEQEEFRTFSYVAEWVIKGEQPPQKW</sequence>
<dbReference type="SUPFAM" id="SSF56112">
    <property type="entry name" value="Protein kinase-like (PK-like)"/>
    <property type="match status" value="1"/>
</dbReference>
<dbReference type="GO" id="GO:0004674">
    <property type="term" value="F:protein serine/threonine kinase activity"/>
    <property type="evidence" value="ECO:0007669"/>
    <property type="project" value="UniProtKB-KW"/>
</dbReference>
<dbReference type="GO" id="GO:0015630">
    <property type="term" value="C:microtubule cytoskeleton"/>
    <property type="evidence" value="ECO:0007669"/>
    <property type="project" value="UniProtKB-ARBA"/>
</dbReference>
<keyword evidence="19" id="KW-1185">Reference proteome</keyword>
<comment type="catalytic activity">
    <reaction evidence="12">
        <text>L-seryl-[protein] + ATP = O-phospho-L-seryl-[protein] + ADP + H(+)</text>
        <dbReference type="Rhea" id="RHEA:17989"/>
        <dbReference type="Rhea" id="RHEA-COMP:9863"/>
        <dbReference type="Rhea" id="RHEA-COMP:11604"/>
        <dbReference type="ChEBI" id="CHEBI:15378"/>
        <dbReference type="ChEBI" id="CHEBI:29999"/>
        <dbReference type="ChEBI" id="CHEBI:30616"/>
        <dbReference type="ChEBI" id="CHEBI:83421"/>
        <dbReference type="ChEBI" id="CHEBI:456216"/>
        <dbReference type="EC" id="2.7.11.1"/>
    </reaction>
</comment>
<dbReference type="PROSITE" id="PS50081">
    <property type="entry name" value="ZF_DAG_PE_2"/>
    <property type="match status" value="2"/>
</dbReference>
<proteinExistence type="predicted"/>
<evidence type="ECO:0000256" key="5">
    <source>
        <dbReference type="ARBA" id="ARBA00022723"/>
    </source>
</evidence>
<feature type="compositionally biased region" description="Polar residues" evidence="14">
    <location>
        <begin position="264"/>
        <end position="273"/>
    </location>
</feature>
<evidence type="ECO:0000256" key="8">
    <source>
        <dbReference type="ARBA" id="ARBA00022777"/>
    </source>
</evidence>
<feature type="compositionally biased region" description="Polar residues" evidence="14">
    <location>
        <begin position="196"/>
        <end position="209"/>
    </location>
</feature>
<dbReference type="InterPro" id="IPR017892">
    <property type="entry name" value="Pkinase_C"/>
</dbReference>
<feature type="domain" description="AGC-kinase C-terminal" evidence="17">
    <location>
        <begin position="326"/>
        <end position="398"/>
    </location>
</feature>
<evidence type="ECO:0000256" key="2">
    <source>
        <dbReference type="ARBA" id="ARBA00022527"/>
    </source>
</evidence>
<dbReference type="SMART" id="SM00109">
    <property type="entry name" value="C1"/>
    <property type="match status" value="2"/>
</dbReference>
<dbReference type="Pfam" id="PF00433">
    <property type="entry name" value="Pkinase_C"/>
    <property type="match status" value="1"/>
</dbReference>
<dbReference type="Gene3D" id="3.30.60.20">
    <property type="match status" value="2"/>
</dbReference>
<dbReference type="FunFam" id="3.30.60.20:FF:000014">
    <property type="entry name" value="Protein kinase C"/>
    <property type="match status" value="1"/>
</dbReference>
<evidence type="ECO:0000313" key="19">
    <source>
        <dbReference type="Proteomes" id="UP000268093"/>
    </source>
</evidence>
<dbReference type="InterPro" id="IPR050236">
    <property type="entry name" value="Ser_Thr_kinase_AGC"/>
</dbReference>
<keyword evidence="3" id="KW-0597">Phosphoprotein</keyword>
<dbReference type="EMBL" id="RBNI01006741">
    <property type="protein sequence ID" value="RUP45811.1"/>
    <property type="molecule type" value="Genomic_DNA"/>
</dbReference>
<evidence type="ECO:0000259" key="16">
    <source>
        <dbReference type="PROSITE" id="PS50081"/>
    </source>
</evidence>
<dbReference type="InterPro" id="IPR020454">
    <property type="entry name" value="DAG/PE-bd"/>
</dbReference>
<evidence type="ECO:0000259" key="15">
    <source>
        <dbReference type="PROSITE" id="PS50011"/>
    </source>
</evidence>
<protein>
    <recommendedName>
        <fullName evidence="1">non-specific serine/threonine protein kinase</fullName>
        <ecNumber evidence="1">2.7.11.1</ecNumber>
    </recommendedName>
</protein>
<dbReference type="PANTHER" id="PTHR24356:SF390">
    <property type="entry name" value="PROTEIN KINASE C, BRAIN ISOZYME-RELATED"/>
    <property type="match status" value="1"/>
</dbReference>
<evidence type="ECO:0000256" key="9">
    <source>
        <dbReference type="ARBA" id="ARBA00022833"/>
    </source>
</evidence>
<dbReference type="CDD" id="cd20822">
    <property type="entry name" value="C1_ScPKC1-like_rpt1"/>
    <property type="match status" value="1"/>
</dbReference>
<feature type="compositionally biased region" description="Pro residues" evidence="14">
    <location>
        <begin position="253"/>
        <end position="262"/>
    </location>
</feature>
<dbReference type="PROSITE" id="PS00479">
    <property type="entry name" value="ZF_DAG_PE_1"/>
    <property type="match status" value="2"/>
</dbReference>
<dbReference type="InterPro" id="IPR000719">
    <property type="entry name" value="Prot_kinase_dom"/>
</dbReference>
<dbReference type="InterPro" id="IPR002219">
    <property type="entry name" value="PKC_DAG/PE"/>
</dbReference>